<reference evidence="5" key="1">
    <citation type="submission" date="2015-10" db="EMBL/GenBank/DDBJ databases">
        <title>Metagenome-Assembled Genomes uncover a global brackish microbiome.</title>
        <authorList>
            <person name="Hugerth L.W."/>
            <person name="Larsson J."/>
            <person name="Alneberg J."/>
            <person name="Lindh M.V."/>
            <person name="Legrand C."/>
            <person name="Pinhassi J."/>
            <person name="Andersson A."/>
        </authorList>
    </citation>
    <scope>NUCLEOTIDE SEQUENCE [LARGE SCALE GENOMIC DNA]</scope>
</reference>
<keyword evidence="3" id="KW-0560">Oxidoreductase</keyword>
<evidence type="ECO:0000313" key="5">
    <source>
        <dbReference type="Proteomes" id="UP000050874"/>
    </source>
</evidence>
<keyword evidence="1" id="KW-0285">Flavoprotein</keyword>
<evidence type="ECO:0000256" key="3">
    <source>
        <dbReference type="ARBA" id="ARBA00023002"/>
    </source>
</evidence>
<dbReference type="Gene3D" id="3.50.50.60">
    <property type="entry name" value="FAD/NAD(P)-binding domain"/>
    <property type="match status" value="2"/>
</dbReference>
<dbReference type="PRINTS" id="PR00469">
    <property type="entry name" value="PNDRDTASEII"/>
</dbReference>
<sequence length="479" mass="54173">MIHCEVIVVGAGVAGIGAGIKLKEQNVDFIILEKASEIGGVWRENTYPGCGCDVPSFLYSYSFNPNPHWSSIFAKQEEIKSYLMDTVTKFHIQESISFNSEMLSASWDTQSNQWVVHTLNEQYSSNFIILACGPMHVPVTPKIQGAETFTGQSFHSAEWDHNISLDSKRVAVIGSGASAIQFVPEIQKEVQALNLFQRTPPWVIPKPDRLIPTKWRSAFKKYPFLQSSLRSLLYLQLEFFNRSLKSARLSNRITKLALSNIHRFIKDKALIQLLTPNFSIGCKRILLSNNWYKALIQTNVHLFKGIKEIKGSQLIAEDGSTCEVDLLIYATGFEVANPPIAKRIFGKTGVALDVQWQGTPKAYLGSMTPDCPNLFLTFGPNLYTFTSAFVIAEAQFKFMVSAILKARKHSIHSIEVKTTVLDSYNKSVYKDLELSVWNSGCSSYFLDKNGVNSSTWPWSIFKLRRKLRRLKLRDYNIVR</sequence>
<dbReference type="GO" id="GO:0050661">
    <property type="term" value="F:NADP binding"/>
    <property type="evidence" value="ECO:0007669"/>
    <property type="project" value="InterPro"/>
</dbReference>
<dbReference type="InterPro" id="IPR051209">
    <property type="entry name" value="FAD-bind_Monooxygenase_sf"/>
</dbReference>
<accession>A0A0R2PT19</accession>
<evidence type="ECO:0000256" key="1">
    <source>
        <dbReference type="ARBA" id="ARBA00022630"/>
    </source>
</evidence>
<gene>
    <name evidence="4" type="ORF">ABR63_08535</name>
</gene>
<dbReference type="GO" id="GO:0004499">
    <property type="term" value="F:N,N-dimethylaniline monooxygenase activity"/>
    <property type="evidence" value="ECO:0007669"/>
    <property type="project" value="InterPro"/>
</dbReference>
<evidence type="ECO:0000256" key="2">
    <source>
        <dbReference type="ARBA" id="ARBA00022827"/>
    </source>
</evidence>
<keyword evidence="4" id="KW-0503">Monooxygenase</keyword>
<evidence type="ECO:0000313" key="4">
    <source>
        <dbReference type="EMBL" id="KRO41279.1"/>
    </source>
</evidence>
<organism evidence="4 5">
    <name type="scientific">SAR86 cluster bacterium BACL1 MAG-120920-bin57</name>
    <dbReference type="NCBI Taxonomy" id="1655571"/>
    <lineage>
        <taxon>Bacteria</taxon>
        <taxon>Pseudomonadati</taxon>
        <taxon>Pseudomonadota</taxon>
        <taxon>Gammaproteobacteria</taxon>
        <taxon>SAR86 cluster</taxon>
    </lineage>
</organism>
<dbReference type="SUPFAM" id="SSF51905">
    <property type="entry name" value="FAD/NAD(P)-binding domain"/>
    <property type="match status" value="2"/>
</dbReference>
<dbReference type="AlphaFoldDB" id="A0A0R2PT19"/>
<dbReference type="GO" id="GO:0050660">
    <property type="term" value="F:flavin adenine dinucleotide binding"/>
    <property type="evidence" value="ECO:0007669"/>
    <property type="project" value="InterPro"/>
</dbReference>
<dbReference type="Proteomes" id="UP000050874">
    <property type="component" value="Unassembled WGS sequence"/>
</dbReference>
<name>A0A0R2PT19_9GAMM</name>
<protein>
    <submittedName>
        <fullName evidence="4">Cyclohexanone monooxygenase</fullName>
    </submittedName>
</protein>
<proteinExistence type="predicted"/>
<dbReference type="PANTHER" id="PTHR42877:SF4">
    <property type="entry name" value="FAD_NAD(P)-BINDING DOMAIN-CONTAINING PROTEIN-RELATED"/>
    <property type="match status" value="1"/>
</dbReference>
<keyword evidence="2" id="KW-0274">FAD</keyword>
<dbReference type="EMBL" id="LIAV01000011">
    <property type="protein sequence ID" value="KRO41279.1"/>
    <property type="molecule type" value="Genomic_DNA"/>
</dbReference>
<dbReference type="PANTHER" id="PTHR42877">
    <property type="entry name" value="L-ORNITHINE N(5)-MONOOXYGENASE-RELATED"/>
    <property type="match status" value="1"/>
</dbReference>
<dbReference type="Pfam" id="PF00743">
    <property type="entry name" value="FMO-like"/>
    <property type="match status" value="1"/>
</dbReference>
<dbReference type="InterPro" id="IPR036188">
    <property type="entry name" value="FAD/NAD-bd_sf"/>
</dbReference>
<dbReference type="InterPro" id="IPR020946">
    <property type="entry name" value="Flavin_mOase-like"/>
</dbReference>
<comment type="caution">
    <text evidence="4">The sequence shown here is derived from an EMBL/GenBank/DDBJ whole genome shotgun (WGS) entry which is preliminary data.</text>
</comment>